<protein>
    <submittedName>
        <fullName evidence="4">GNAT family N-acetyltransferase</fullName>
    </submittedName>
</protein>
<keyword evidence="1 4" id="KW-0808">Transferase</keyword>
<dbReference type="PANTHER" id="PTHR43420:SF12">
    <property type="entry name" value="N-ACETYLTRANSFERASE DOMAIN-CONTAINING PROTEIN"/>
    <property type="match status" value="1"/>
</dbReference>
<keyword evidence="2" id="KW-0012">Acyltransferase</keyword>
<name>A0A7Z2ZKW6_9BACL</name>
<dbReference type="CDD" id="cd04301">
    <property type="entry name" value="NAT_SF"/>
    <property type="match status" value="1"/>
</dbReference>
<dbReference type="InterPro" id="IPR050680">
    <property type="entry name" value="YpeA/RimI_acetyltransf"/>
</dbReference>
<feature type="domain" description="N-acetyltransferase" evidence="3">
    <location>
        <begin position="2"/>
        <end position="175"/>
    </location>
</feature>
<evidence type="ECO:0000259" key="3">
    <source>
        <dbReference type="PROSITE" id="PS51186"/>
    </source>
</evidence>
<keyword evidence="5" id="KW-1185">Reference proteome</keyword>
<reference evidence="4 5" key="1">
    <citation type="submission" date="2020-04" db="EMBL/GenBank/DDBJ databases">
        <title>Genome sequencing of novel species.</title>
        <authorList>
            <person name="Heo J."/>
            <person name="Kim S.-J."/>
            <person name="Kim J.-S."/>
            <person name="Hong S.-B."/>
            <person name="Kwon S.-W."/>
        </authorList>
    </citation>
    <scope>NUCLEOTIDE SEQUENCE [LARGE SCALE GENOMIC DNA]</scope>
    <source>
        <strain evidence="4 5">MFER-1</strain>
    </source>
</reference>
<gene>
    <name evidence="4" type="ORF">HH215_08500</name>
</gene>
<dbReference type="PANTHER" id="PTHR43420">
    <property type="entry name" value="ACETYLTRANSFERASE"/>
    <property type="match status" value="1"/>
</dbReference>
<dbReference type="Gene3D" id="3.40.630.30">
    <property type="match status" value="1"/>
</dbReference>
<sequence>MITYRTMTQDQVNKLKEIDRSEHIDLIYKMQNGNLLEIGANHECPNWNVEMIEELQERYLFELSHGGTAIGAFDGDMLIAFGVLAHKFRGANQDQLQVDLMYVSRNYRRQGVGTQILNQLADEARSRGAKYLYISSTETRSAVSFYRSNGSRLTDGIDEELFNKEPEDIHMIKEL</sequence>
<accession>A0A7Z2ZKW6</accession>
<organism evidence="4 5">
    <name type="scientific">Cohnella herbarum</name>
    <dbReference type="NCBI Taxonomy" id="2728023"/>
    <lineage>
        <taxon>Bacteria</taxon>
        <taxon>Bacillati</taxon>
        <taxon>Bacillota</taxon>
        <taxon>Bacilli</taxon>
        <taxon>Bacillales</taxon>
        <taxon>Paenibacillaceae</taxon>
        <taxon>Cohnella</taxon>
    </lineage>
</organism>
<dbReference type="GO" id="GO:0016747">
    <property type="term" value="F:acyltransferase activity, transferring groups other than amino-acyl groups"/>
    <property type="evidence" value="ECO:0007669"/>
    <property type="project" value="InterPro"/>
</dbReference>
<dbReference type="AlphaFoldDB" id="A0A7Z2ZKW6"/>
<dbReference type="RefSeq" id="WP_169279506.1">
    <property type="nucleotide sequence ID" value="NZ_CP051680.1"/>
</dbReference>
<evidence type="ECO:0000313" key="5">
    <source>
        <dbReference type="Proteomes" id="UP000502248"/>
    </source>
</evidence>
<dbReference type="EMBL" id="CP051680">
    <property type="protein sequence ID" value="QJD83209.1"/>
    <property type="molecule type" value="Genomic_DNA"/>
</dbReference>
<evidence type="ECO:0000256" key="2">
    <source>
        <dbReference type="ARBA" id="ARBA00023315"/>
    </source>
</evidence>
<dbReference type="InterPro" id="IPR016181">
    <property type="entry name" value="Acyl_CoA_acyltransferase"/>
</dbReference>
<evidence type="ECO:0000313" key="4">
    <source>
        <dbReference type="EMBL" id="QJD83209.1"/>
    </source>
</evidence>
<dbReference type="PROSITE" id="PS51186">
    <property type="entry name" value="GNAT"/>
    <property type="match status" value="1"/>
</dbReference>
<dbReference type="Proteomes" id="UP000502248">
    <property type="component" value="Chromosome"/>
</dbReference>
<dbReference type="KEGG" id="cheb:HH215_08500"/>
<proteinExistence type="predicted"/>
<evidence type="ECO:0000256" key="1">
    <source>
        <dbReference type="ARBA" id="ARBA00022679"/>
    </source>
</evidence>
<dbReference type="InterPro" id="IPR000182">
    <property type="entry name" value="GNAT_dom"/>
</dbReference>
<dbReference type="Pfam" id="PF00583">
    <property type="entry name" value="Acetyltransf_1"/>
    <property type="match status" value="1"/>
</dbReference>
<dbReference type="SUPFAM" id="SSF55729">
    <property type="entry name" value="Acyl-CoA N-acyltransferases (Nat)"/>
    <property type="match status" value="1"/>
</dbReference>